<keyword evidence="6 7" id="KW-0472">Membrane</keyword>
<dbReference type="NCBIfam" id="NF009525">
    <property type="entry name" value="PRK12887.1"/>
    <property type="match status" value="1"/>
</dbReference>
<protein>
    <submittedName>
        <fullName evidence="8">Homogentisate phytyltransferase</fullName>
        <ecNumber evidence="8">2.5.1.115</ecNumber>
    </submittedName>
</protein>
<proteinExistence type="inferred from homology"/>
<keyword evidence="4 7" id="KW-0812">Transmembrane</keyword>
<organism evidence="8 9">
    <name type="scientific">Limnofasciculus baicalensis BBK-W-15</name>
    <dbReference type="NCBI Taxonomy" id="2699891"/>
    <lineage>
        <taxon>Bacteria</taxon>
        <taxon>Bacillati</taxon>
        <taxon>Cyanobacteriota</taxon>
        <taxon>Cyanophyceae</taxon>
        <taxon>Coleofasciculales</taxon>
        <taxon>Coleofasciculaceae</taxon>
        <taxon>Limnofasciculus</taxon>
        <taxon>Limnofasciculus baicalensis</taxon>
    </lineage>
</organism>
<name>A0AAE3GMY3_9CYAN</name>
<evidence type="ECO:0000256" key="6">
    <source>
        <dbReference type="ARBA" id="ARBA00023136"/>
    </source>
</evidence>
<dbReference type="InterPro" id="IPR000537">
    <property type="entry name" value="UbiA_prenyltransferase"/>
</dbReference>
<dbReference type="RefSeq" id="WP_254010172.1">
    <property type="nucleotide sequence ID" value="NZ_JAMZMM010000012.1"/>
</dbReference>
<dbReference type="CDD" id="cd13960">
    <property type="entry name" value="PT_UbiA_HPT1"/>
    <property type="match status" value="1"/>
</dbReference>
<feature type="transmembrane region" description="Helical" evidence="7">
    <location>
        <begin position="59"/>
        <end position="78"/>
    </location>
</feature>
<evidence type="ECO:0000256" key="3">
    <source>
        <dbReference type="ARBA" id="ARBA00022679"/>
    </source>
</evidence>
<dbReference type="AlphaFoldDB" id="A0AAE3GMY3"/>
<keyword evidence="9" id="KW-1185">Reference proteome</keyword>
<dbReference type="InterPro" id="IPR044878">
    <property type="entry name" value="UbiA_sf"/>
</dbReference>
<feature type="transmembrane region" description="Helical" evidence="7">
    <location>
        <begin position="239"/>
        <end position="258"/>
    </location>
</feature>
<reference evidence="8" key="1">
    <citation type="submission" date="2022-06" db="EMBL/GenBank/DDBJ databases">
        <title>New cyanobacteria of genus Symplocastrum in benthos of Lake Baikal.</title>
        <authorList>
            <person name="Sorokovikova E."/>
            <person name="Tikhonova I."/>
            <person name="Krasnopeev A."/>
            <person name="Evseev P."/>
            <person name="Gladkikh A."/>
            <person name="Belykh O."/>
        </authorList>
    </citation>
    <scope>NUCLEOTIDE SEQUENCE</scope>
    <source>
        <strain evidence="8">BBK-W-15</strain>
    </source>
</reference>
<comment type="similarity">
    <text evidence="2">Belongs to the UbiA prenyltransferase family.</text>
</comment>
<comment type="subcellular location">
    <subcellularLocation>
        <location evidence="1">Membrane</location>
        <topology evidence="1">Multi-pass membrane protein</topology>
    </subcellularLocation>
</comment>
<evidence type="ECO:0000256" key="2">
    <source>
        <dbReference type="ARBA" id="ARBA00005985"/>
    </source>
</evidence>
<feature type="transmembrane region" description="Helical" evidence="7">
    <location>
        <begin position="29"/>
        <end position="47"/>
    </location>
</feature>
<dbReference type="Gene3D" id="1.10.357.140">
    <property type="entry name" value="UbiA prenyltransferase"/>
    <property type="match status" value="1"/>
</dbReference>
<evidence type="ECO:0000313" key="8">
    <source>
        <dbReference type="EMBL" id="MCP2727354.1"/>
    </source>
</evidence>
<keyword evidence="5 7" id="KW-1133">Transmembrane helix</keyword>
<feature type="transmembrane region" description="Helical" evidence="7">
    <location>
        <begin position="292"/>
        <end position="311"/>
    </location>
</feature>
<sequence length="318" mass="35397">MIQTSNPSPLNPFQQPTNWLYALWKFSRPHTIIGTSLSILALYFIALATTEGRITSESLVQIIGTWFACICGNIYIVGLNQLEDVEIDRINKPHLPIAAGEFSRKQGQIIVAITGSLALLLAGLMGGWLFLMVSISLAIGTAYSLPPIRLKRFPFWAAICIFSVRGAIVNLGLFLHFTWAWQGGKAIAPTPAVWALTLFILVFTVAIAIFKDVPDMEGDKEYNITTFTLQLGKPTVFNLARWVIAICYIGMSLSGVVLVDSVNPIFLGVTHFAALILMVWRSQKVELEDRSAIASFYQFIWKLFFLEYLIFPVACLLN</sequence>
<evidence type="ECO:0000313" key="9">
    <source>
        <dbReference type="Proteomes" id="UP001204953"/>
    </source>
</evidence>
<evidence type="ECO:0000256" key="4">
    <source>
        <dbReference type="ARBA" id="ARBA00022692"/>
    </source>
</evidence>
<evidence type="ECO:0000256" key="5">
    <source>
        <dbReference type="ARBA" id="ARBA00022989"/>
    </source>
</evidence>
<dbReference type="Proteomes" id="UP001204953">
    <property type="component" value="Unassembled WGS sequence"/>
</dbReference>
<dbReference type="EMBL" id="JAMZMM010000012">
    <property type="protein sequence ID" value="MCP2727354.1"/>
    <property type="molecule type" value="Genomic_DNA"/>
</dbReference>
<evidence type="ECO:0000256" key="1">
    <source>
        <dbReference type="ARBA" id="ARBA00004141"/>
    </source>
</evidence>
<evidence type="ECO:0000256" key="7">
    <source>
        <dbReference type="SAM" id="Phobius"/>
    </source>
</evidence>
<keyword evidence="3 8" id="KW-0808">Transferase</keyword>
<feature type="transmembrane region" description="Helical" evidence="7">
    <location>
        <begin position="191"/>
        <end position="210"/>
    </location>
</feature>
<dbReference type="Pfam" id="PF01040">
    <property type="entry name" value="UbiA"/>
    <property type="match status" value="1"/>
</dbReference>
<accession>A0AAE3GMY3</accession>
<dbReference type="GO" id="GO:0010176">
    <property type="term" value="F:homogentisate phytyltransferase activity"/>
    <property type="evidence" value="ECO:0007669"/>
    <property type="project" value="UniProtKB-EC"/>
</dbReference>
<feature type="transmembrane region" description="Helical" evidence="7">
    <location>
        <begin position="155"/>
        <end position="179"/>
    </location>
</feature>
<comment type="caution">
    <text evidence="8">The sequence shown here is derived from an EMBL/GenBank/DDBJ whole genome shotgun (WGS) entry which is preliminary data.</text>
</comment>
<dbReference type="InterPro" id="IPR044502">
    <property type="entry name" value="AtHST-like"/>
</dbReference>
<feature type="transmembrane region" description="Helical" evidence="7">
    <location>
        <begin position="110"/>
        <end position="143"/>
    </location>
</feature>
<dbReference type="GO" id="GO:0016020">
    <property type="term" value="C:membrane"/>
    <property type="evidence" value="ECO:0007669"/>
    <property type="project" value="UniProtKB-SubCell"/>
</dbReference>
<dbReference type="EC" id="2.5.1.115" evidence="8"/>
<dbReference type="PANTHER" id="PTHR43009">
    <property type="entry name" value="HOMOGENTISATE SOLANESYLTRANSFERASE, CHLOROPLASTIC"/>
    <property type="match status" value="1"/>
</dbReference>
<gene>
    <name evidence="8" type="ORF">NJ959_02560</name>
</gene>
<dbReference type="PANTHER" id="PTHR43009:SF7">
    <property type="entry name" value="HOMOGENTISATE GERANYLGERANYLTRANSFERASE, CHLOROPLASTIC"/>
    <property type="match status" value="1"/>
</dbReference>
<feature type="transmembrane region" description="Helical" evidence="7">
    <location>
        <begin position="264"/>
        <end position="280"/>
    </location>
</feature>